<dbReference type="Proteomes" id="UP000095751">
    <property type="component" value="Unassembled WGS sequence"/>
</dbReference>
<dbReference type="InterPro" id="IPR029071">
    <property type="entry name" value="Ubiquitin-like_domsf"/>
</dbReference>
<dbReference type="Pfam" id="PF11976">
    <property type="entry name" value="Rad60-SLD"/>
    <property type="match status" value="1"/>
</dbReference>
<evidence type="ECO:0000313" key="2">
    <source>
        <dbReference type="EMBL" id="OEU06775.1"/>
    </source>
</evidence>
<dbReference type="FunCoup" id="A0A1E7ELM1">
    <property type="interactions" value="423"/>
</dbReference>
<accession>A0A1E7ELM1</accession>
<sequence>MLKERIDRKTPITLILRDQTGRKFWLKIKLHQKLSGLFSTYVKMTGVAVHDLRFLFGGERISESDTPFDLELNDQDQIDVMLEGSGC</sequence>
<dbReference type="AlphaFoldDB" id="A0A1E7ELM1"/>
<protein>
    <recommendedName>
        <fullName evidence="1">Ubiquitin-like domain-containing protein</fullName>
    </recommendedName>
</protein>
<dbReference type="InterPro" id="IPR000626">
    <property type="entry name" value="Ubiquitin-like_dom"/>
</dbReference>
<dbReference type="InParanoid" id="A0A1E7ELM1"/>
<dbReference type="OrthoDB" id="442921at2759"/>
<dbReference type="PANTHER" id="PTHR10562">
    <property type="entry name" value="SMALL UBIQUITIN-RELATED MODIFIER"/>
    <property type="match status" value="1"/>
</dbReference>
<dbReference type="Gene3D" id="3.10.20.90">
    <property type="entry name" value="Phosphatidylinositol 3-kinase Catalytic Subunit, Chain A, domain 1"/>
    <property type="match status" value="1"/>
</dbReference>
<dbReference type="PROSITE" id="PS50053">
    <property type="entry name" value="UBIQUITIN_2"/>
    <property type="match status" value="1"/>
</dbReference>
<feature type="domain" description="Ubiquitin-like" evidence="1">
    <location>
        <begin position="12"/>
        <end position="87"/>
    </location>
</feature>
<name>A0A1E7ELM1_9STRA</name>
<organism evidence="2 3">
    <name type="scientific">Fragilariopsis cylindrus CCMP1102</name>
    <dbReference type="NCBI Taxonomy" id="635003"/>
    <lineage>
        <taxon>Eukaryota</taxon>
        <taxon>Sar</taxon>
        <taxon>Stramenopiles</taxon>
        <taxon>Ochrophyta</taxon>
        <taxon>Bacillariophyta</taxon>
        <taxon>Bacillariophyceae</taxon>
        <taxon>Bacillariophycidae</taxon>
        <taxon>Bacillariales</taxon>
        <taxon>Bacillariaceae</taxon>
        <taxon>Fragilariopsis</taxon>
    </lineage>
</organism>
<dbReference type="KEGG" id="fcy:FRACYDRAFT_199704"/>
<evidence type="ECO:0000313" key="3">
    <source>
        <dbReference type="Proteomes" id="UP000095751"/>
    </source>
</evidence>
<dbReference type="EMBL" id="KV784399">
    <property type="protein sequence ID" value="OEU06775.1"/>
    <property type="molecule type" value="Genomic_DNA"/>
</dbReference>
<dbReference type="CDD" id="cd01763">
    <property type="entry name" value="Ubl_SUMO_like"/>
    <property type="match status" value="1"/>
</dbReference>
<dbReference type="InterPro" id="IPR022617">
    <property type="entry name" value="Rad60/SUMO-like_dom"/>
</dbReference>
<reference evidence="2 3" key="1">
    <citation type="submission" date="2016-09" db="EMBL/GenBank/DDBJ databases">
        <title>Extensive genetic diversity and differential bi-allelic expression allows diatom success in the polar Southern Ocean.</title>
        <authorList>
            <consortium name="DOE Joint Genome Institute"/>
            <person name="Mock T."/>
            <person name="Otillar R.P."/>
            <person name="Strauss J."/>
            <person name="Dupont C."/>
            <person name="Frickenhaus S."/>
            <person name="Maumus F."/>
            <person name="Mcmullan M."/>
            <person name="Sanges R."/>
            <person name="Schmutz J."/>
            <person name="Toseland A."/>
            <person name="Valas R."/>
            <person name="Veluchamy A."/>
            <person name="Ward B.J."/>
            <person name="Allen A."/>
            <person name="Barry K."/>
            <person name="Falciatore A."/>
            <person name="Ferrante M."/>
            <person name="Fortunato A.E."/>
            <person name="Gloeckner G."/>
            <person name="Gruber A."/>
            <person name="Hipkin R."/>
            <person name="Janech M."/>
            <person name="Kroth P."/>
            <person name="Leese F."/>
            <person name="Lindquist E."/>
            <person name="Lyon B.R."/>
            <person name="Martin J."/>
            <person name="Mayer C."/>
            <person name="Parker M."/>
            <person name="Quesneville H."/>
            <person name="Raymond J."/>
            <person name="Uhlig C."/>
            <person name="Valentin K.U."/>
            <person name="Worden A.Z."/>
            <person name="Armbrust E.V."/>
            <person name="Bowler C."/>
            <person name="Green B."/>
            <person name="Moulton V."/>
            <person name="Van Oosterhout C."/>
            <person name="Grigoriev I."/>
        </authorList>
    </citation>
    <scope>NUCLEOTIDE SEQUENCE [LARGE SCALE GENOMIC DNA]</scope>
    <source>
        <strain evidence="2 3">CCMP1102</strain>
    </source>
</reference>
<gene>
    <name evidence="2" type="ORF">FRACYDRAFT_199704</name>
</gene>
<keyword evidence="3" id="KW-1185">Reference proteome</keyword>
<evidence type="ECO:0000259" key="1">
    <source>
        <dbReference type="PROSITE" id="PS50053"/>
    </source>
</evidence>
<proteinExistence type="predicted"/>
<dbReference type="SUPFAM" id="SSF54236">
    <property type="entry name" value="Ubiquitin-like"/>
    <property type="match status" value="1"/>
</dbReference>